<dbReference type="Gene3D" id="1.10.357.10">
    <property type="entry name" value="Tetracycline Repressor, domain 2"/>
    <property type="match status" value="1"/>
</dbReference>
<evidence type="ECO:0000259" key="7">
    <source>
        <dbReference type="PROSITE" id="PS50977"/>
    </source>
</evidence>
<gene>
    <name evidence="8" type="ORF">HNR23_001478</name>
</gene>
<dbReference type="Pfam" id="PF17932">
    <property type="entry name" value="TetR_C_24"/>
    <property type="match status" value="1"/>
</dbReference>
<feature type="compositionally biased region" description="Low complexity" evidence="6">
    <location>
        <begin position="11"/>
        <end position="25"/>
    </location>
</feature>
<evidence type="ECO:0000256" key="4">
    <source>
        <dbReference type="ARBA" id="ARBA00023163"/>
    </source>
</evidence>
<dbReference type="GO" id="GO:0003700">
    <property type="term" value="F:DNA-binding transcription factor activity"/>
    <property type="evidence" value="ECO:0007669"/>
    <property type="project" value="TreeGrafter"/>
</dbReference>
<reference evidence="8 9" key="1">
    <citation type="submission" date="2020-08" db="EMBL/GenBank/DDBJ databases">
        <title>Sequencing the genomes of 1000 actinobacteria strains.</title>
        <authorList>
            <person name="Klenk H.-P."/>
        </authorList>
    </citation>
    <scope>NUCLEOTIDE SEQUENCE [LARGE SCALE GENOMIC DNA]</scope>
    <source>
        <strain evidence="8 9">DSM 46659</strain>
    </source>
</reference>
<organism evidence="8 9">
    <name type="scientific">Nocardiopsis mwathae</name>
    <dbReference type="NCBI Taxonomy" id="1472723"/>
    <lineage>
        <taxon>Bacteria</taxon>
        <taxon>Bacillati</taxon>
        <taxon>Actinomycetota</taxon>
        <taxon>Actinomycetes</taxon>
        <taxon>Streptosporangiales</taxon>
        <taxon>Nocardiopsidaceae</taxon>
        <taxon>Nocardiopsis</taxon>
    </lineage>
</organism>
<comment type="caution">
    <text evidence="8">The sequence shown here is derived from an EMBL/GenBank/DDBJ whole genome shotgun (WGS) entry which is preliminary data.</text>
</comment>
<dbReference type="Pfam" id="PF00440">
    <property type="entry name" value="TetR_N"/>
    <property type="match status" value="1"/>
</dbReference>
<dbReference type="EMBL" id="JACHDS010000001">
    <property type="protein sequence ID" value="MBB6171418.1"/>
    <property type="molecule type" value="Genomic_DNA"/>
</dbReference>
<evidence type="ECO:0000256" key="1">
    <source>
        <dbReference type="ARBA" id="ARBA00022491"/>
    </source>
</evidence>
<keyword evidence="9" id="KW-1185">Reference proteome</keyword>
<dbReference type="InterPro" id="IPR009057">
    <property type="entry name" value="Homeodomain-like_sf"/>
</dbReference>
<dbReference type="SUPFAM" id="SSF48498">
    <property type="entry name" value="Tetracyclin repressor-like, C-terminal domain"/>
    <property type="match status" value="1"/>
</dbReference>
<dbReference type="PANTHER" id="PTHR30055:SF175">
    <property type="entry name" value="HTH-TYPE TRANSCRIPTIONAL REPRESSOR KSTR2"/>
    <property type="match status" value="1"/>
</dbReference>
<accession>A0A7W9YFX0</accession>
<evidence type="ECO:0000256" key="3">
    <source>
        <dbReference type="ARBA" id="ARBA00023125"/>
    </source>
</evidence>
<dbReference type="Gene3D" id="1.10.10.60">
    <property type="entry name" value="Homeodomain-like"/>
    <property type="match status" value="1"/>
</dbReference>
<keyword evidence="2" id="KW-0805">Transcription regulation</keyword>
<evidence type="ECO:0000256" key="2">
    <source>
        <dbReference type="ARBA" id="ARBA00023015"/>
    </source>
</evidence>
<dbReference type="InterPro" id="IPR036271">
    <property type="entry name" value="Tet_transcr_reg_TetR-rel_C_sf"/>
</dbReference>
<dbReference type="PROSITE" id="PS50977">
    <property type="entry name" value="HTH_TETR_2"/>
    <property type="match status" value="1"/>
</dbReference>
<feature type="region of interest" description="Disordered" evidence="6">
    <location>
        <begin position="1"/>
        <end position="25"/>
    </location>
</feature>
<name>A0A7W9YFX0_9ACTN</name>
<dbReference type="Proteomes" id="UP000546642">
    <property type="component" value="Unassembled WGS sequence"/>
</dbReference>
<evidence type="ECO:0000313" key="8">
    <source>
        <dbReference type="EMBL" id="MBB6171418.1"/>
    </source>
</evidence>
<keyword evidence="4" id="KW-0804">Transcription</keyword>
<proteinExistence type="predicted"/>
<feature type="DNA-binding region" description="H-T-H motif" evidence="5">
    <location>
        <begin position="77"/>
        <end position="96"/>
    </location>
</feature>
<dbReference type="InterPro" id="IPR001647">
    <property type="entry name" value="HTH_TetR"/>
</dbReference>
<evidence type="ECO:0000256" key="5">
    <source>
        <dbReference type="PROSITE-ProRule" id="PRU00335"/>
    </source>
</evidence>
<dbReference type="GO" id="GO:0000976">
    <property type="term" value="F:transcription cis-regulatory region binding"/>
    <property type="evidence" value="ECO:0007669"/>
    <property type="project" value="TreeGrafter"/>
</dbReference>
<feature type="domain" description="HTH tetR-type" evidence="7">
    <location>
        <begin position="54"/>
        <end position="114"/>
    </location>
</feature>
<keyword evidence="1" id="KW-0678">Repressor</keyword>
<dbReference type="PANTHER" id="PTHR30055">
    <property type="entry name" value="HTH-TYPE TRANSCRIPTIONAL REGULATOR RUTR"/>
    <property type="match status" value="1"/>
</dbReference>
<evidence type="ECO:0000313" key="9">
    <source>
        <dbReference type="Proteomes" id="UP000546642"/>
    </source>
</evidence>
<dbReference type="PRINTS" id="PR00455">
    <property type="entry name" value="HTHTETR"/>
</dbReference>
<evidence type="ECO:0000256" key="6">
    <source>
        <dbReference type="SAM" id="MobiDB-lite"/>
    </source>
</evidence>
<dbReference type="InterPro" id="IPR041490">
    <property type="entry name" value="KstR2_TetR_C"/>
</dbReference>
<dbReference type="PROSITE" id="PS01081">
    <property type="entry name" value="HTH_TETR_1"/>
    <property type="match status" value="1"/>
</dbReference>
<protein>
    <submittedName>
        <fullName evidence="8">AcrR family transcriptional regulator</fullName>
    </submittedName>
</protein>
<keyword evidence="3 5" id="KW-0238">DNA-binding</keyword>
<sequence>MAVRTRGGEGSSARPPSPASCAPADRAEAAAAAAAGERAGAAAAAGERAGAAADTVPRRLLTAATRLFAEKGFDRTSVKEIVDAAAVTKGAMYHYFAAKDDLLAEVYARVLRMQMCRLEEIAASGGPVDDRLGRAAADVVVSTIANLDDATIFFRSMHQLSAAKQREVRAERRRYHELFRSLISEGQSEGVFADRVPADLVVDFYFGSVHHLSTWYRAEGALTPAEIGAHYARLLLDALRPATAPA</sequence>
<dbReference type="AlphaFoldDB" id="A0A7W9YFX0"/>
<dbReference type="InterPro" id="IPR023772">
    <property type="entry name" value="DNA-bd_HTH_TetR-type_CS"/>
</dbReference>
<dbReference type="InterPro" id="IPR050109">
    <property type="entry name" value="HTH-type_TetR-like_transc_reg"/>
</dbReference>
<dbReference type="SUPFAM" id="SSF46689">
    <property type="entry name" value="Homeodomain-like"/>
    <property type="match status" value="1"/>
</dbReference>